<protein>
    <submittedName>
        <fullName evidence="1">Uncharacterized protein</fullName>
    </submittedName>
</protein>
<gene>
    <name evidence="1" type="ORF">CBG54_05900</name>
</gene>
<accession>A0A2C6BPT7</accession>
<dbReference type="Proteomes" id="UP000224182">
    <property type="component" value="Unassembled WGS sequence"/>
</dbReference>
<dbReference type="RefSeq" id="WP_098974322.1">
    <property type="nucleotide sequence ID" value="NZ_CP077115.1"/>
</dbReference>
<sequence>MKSDIIINDINLMKFYKCQQRGMLSMKRTSVFDLRNEVSGKNEMFRIPNSFVEHDLLKYKIYKSIFFKMFQTLFKEKKVNYSQLKKIAILITEKTIINNKKLASNLTIKQEDYDEVKQNIFNNLENLINLFLDKDLENSFDNCFKIKIKISDYLEKRINEMKNPYIINNLPKIDFNELSETNFNMDYHMLSLNKIGDNLVDIVLMSPFMIAEEMKQKYFWISNLFHYFNKQLNEPKYNKYFLDNWFAINSIIVYNPLTMKRLVYYYKDFEHSFPDIELMKIISIIQNKIQVKNFYENNCDYCEARRTCSEYYTSSKNSLDRIKEQKDYDRIEIKL</sequence>
<proteinExistence type="predicted"/>
<evidence type="ECO:0000313" key="1">
    <source>
        <dbReference type="EMBL" id="PHI06597.1"/>
    </source>
</evidence>
<dbReference type="AlphaFoldDB" id="A0A2C6BPT7"/>
<dbReference type="EMBL" id="NIRN01000001">
    <property type="protein sequence ID" value="PHI06597.1"/>
    <property type="molecule type" value="Genomic_DNA"/>
</dbReference>
<evidence type="ECO:0000313" key="2">
    <source>
        <dbReference type="Proteomes" id="UP000224182"/>
    </source>
</evidence>
<name>A0A2C6BPT7_FUSNP</name>
<organism evidence="1 2">
    <name type="scientific">Fusobacterium nucleatum subsp. polymorphum</name>
    <name type="common">Fusobacterium polymorphum</name>
    <dbReference type="NCBI Taxonomy" id="76857"/>
    <lineage>
        <taxon>Bacteria</taxon>
        <taxon>Fusobacteriati</taxon>
        <taxon>Fusobacteriota</taxon>
        <taxon>Fusobacteriia</taxon>
        <taxon>Fusobacteriales</taxon>
        <taxon>Fusobacteriaceae</taxon>
        <taxon>Fusobacterium</taxon>
    </lineage>
</organism>
<reference evidence="1 2" key="1">
    <citation type="submission" date="2017-06" db="EMBL/GenBank/DDBJ databases">
        <title>Draft genome sequence of Fusobacterium nucleatum subsp. polymorphum KCOM 1271 (=ChDC F305).</title>
        <authorList>
            <person name="Kook J.-K."/>
            <person name="Park S.-N."/>
            <person name="Lim Y.K."/>
            <person name="Roh H."/>
        </authorList>
    </citation>
    <scope>NUCLEOTIDE SEQUENCE [LARGE SCALE GENOMIC DNA]</scope>
    <source>
        <strain evidence="2">KCOM 1271 (ChDC F305)</strain>
    </source>
</reference>
<comment type="caution">
    <text evidence="1">The sequence shown here is derived from an EMBL/GenBank/DDBJ whole genome shotgun (WGS) entry which is preliminary data.</text>
</comment>